<evidence type="ECO:0000259" key="1">
    <source>
        <dbReference type="Pfam" id="PF12867"/>
    </source>
</evidence>
<feature type="domain" description="DinB-like" evidence="1">
    <location>
        <begin position="11"/>
        <end position="147"/>
    </location>
</feature>
<reference evidence="3" key="1">
    <citation type="submission" date="2016-04" db="EMBL/GenBank/DDBJ databases">
        <authorList>
            <person name="Chen L."/>
            <person name="Zhuang W."/>
            <person name="Wang G."/>
        </authorList>
    </citation>
    <scope>NUCLEOTIDE SEQUENCE [LARGE SCALE GENOMIC DNA]</scope>
    <source>
        <strain evidence="3">17621</strain>
    </source>
</reference>
<dbReference type="InterPro" id="IPR034660">
    <property type="entry name" value="DinB/YfiT-like"/>
</dbReference>
<dbReference type="InterPro" id="IPR024775">
    <property type="entry name" value="DinB-like"/>
</dbReference>
<dbReference type="Proteomes" id="UP000192610">
    <property type="component" value="Unassembled WGS sequence"/>
</dbReference>
<comment type="caution">
    <text evidence="2">The sequence shown here is derived from an EMBL/GenBank/DDBJ whole genome shotgun (WGS) entry which is preliminary data.</text>
</comment>
<keyword evidence="3" id="KW-1185">Reference proteome</keyword>
<sequence length="148" mass="17322">MNLQTAILQLEKHLLEVPQQFQQFSPEILLNKPAPGKWSKQEILGHLIDSAINNLKRFTDIQCFPQPYTVLRYQQDDLVVINRYQQLPLDHLLQLWSILNKQVFNIISTISEEKLPYTVIIPSGESKTLEWIAIDYVEHLEHHLKQIG</sequence>
<dbReference type="RefSeq" id="WP_081199756.1">
    <property type="nucleotide sequence ID" value="NZ_FOCZ01000001.1"/>
</dbReference>
<organism evidence="2 3">
    <name type="scientific">Niastella yeongjuensis</name>
    <dbReference type="NCBI Taxonomy" id="354355"/>
    <lineage>
        <taxon>Bacteria</taxon>
        <taxon>Pseudomonadati</taxon>
        <taxon>Bacteroidota</taxon>
        <taxon>Chitinophagia</taxon>
        <taxon>Chitinophagales</taxon>
        <taxon>Chitinophagaceae</taxon>
        <taxon>Niastella</taxon>
    </lineage>
</organism>
<gene>
    <name evidence="2" type="ORF">A4H97_04445</name>
</gene>
<evidence type="ECO:0000313" key="3">
    <source>
        <dbReference type="Proteomes" id="UP000192610"/>
    </source>
</evidence>
<dbReference type="OrthoDB" id="9793216at2"/>
<accession>A0A1V9EYB3</accession>
<proteinExistence type="predicted"/>
<dbReference type="EMBL" id="LVXG01000012">
    <property type="protein sequence ID" value="OQP51069.1"/>
    <property type="molecule type" value="Genomic_DNA"/>
</dbReference>
<dbReference type="SUPFAM" id="SSF109854">
    <property type="entry name" value="DinB/YfiT-like putative metalloenzymes"/>
    <property type="match status" value="1"/>
</dbReference>
<protein>
    <recommendedName>
        <fullName evidence="1">DinB-like domain-containing protein</fullName>
    </recommendedName>
</protein>
<dbReference type="Gene3D" id="1.20.120.450">
    <property type="entry name" value="dinb family like domain"/>
    <property type="match status" value="1"/>
</dbReference>
<dbReference type="Pfam" id="PF12867">
    <property type="entry name" value="DinB_2"/>
    <property type="match status" value="1"/>
</dbReference>
<dbReference type="AlphaFoldDB" id="A0A1V9EYB3"/>
<name>A0A1V9EYB3_9BACT</name>
<evidence type="ECO:0000313" key="2">
    <source>
        <dbReference type="EMBL" id="OQP51069.1"/>
    </source>
</evidence>
<dbReference type="STRING" id="354355.SAMN05660816_00045"/>